<keyword evidence="3" id="KW-0547">Nucleotide-binding</keyword>
<dbReference type="GO" id="GO:0006829">
    <property type="term" value="P:zinc ion transport"/>
    <property type="evidence" value="ECO:0007669"/>
    <property type="project" value="UniProtKB-KW"/>
</dbReference>
<keyword evidence="6" id="KW-0406">Ion transport</keyword>
<evidence type="ECO:0000256" key="6">
    <source>
        <dbReference type="ARBA" id="ARBA00023065"/>
    </source>
</evidence>
<evidence type="ECO:0000256" key="3">
    <source>
        <dbReference type="ARBA" id="ARBA00022741"/>
    </source>
</evidence>
<keyword evidence="5" id="KW-0862">Zinc</keyword>
<keyword evidence="9" id="KW-1185">Reference proteome</keyword>
<keyword evidence="2" id="KW-0813">Transport</keyword>
<accession>A0A7W6HBR1</accession>
<dbReference type="PROSITE" id="PS00211">
    <property type="entry name" value="ABC_TRANSPORTER_1"/>
    <property type="match status" value="1"/>
</dbReference>
<evidence type="ECO:0000256" key="4">
    <source>
        <dbReference type="ARBA" id="ARBA00022840"/>
    </source>
</evidence>
<dbReference type="EMBL" id="JACIEM010000001">
    <property type="protein sequence ID" value="MBB4002226.1"/>
    <property type="molecule type" value="Genomic_DNA"/>
</dbReference>
<dbReference type="GO" id="GO:0016887">
    <property type="term" value="F:ATP hydrolysis activity"/>
    <property type="evidence" value="ECO:0007669"/>
    <property type="project" value="InterPro"/>
</dbReference>
<proteinExistence type="inferred from homology"/>
<dbReference type="PANTHER" id="PTHR42734:SF5">
    <property type="entry name" value="IRON TRANSPORT SYSTEM ATP-BINDING PROTEIN HI_0361-RELATED"/>
    <property type="match status" value="1"/>
</dbReference>
<evidence type="ECO:0000256" key="5">
    <source>
        <dbReference type="ARBA" id="ARBA00022906"/>
    </source>
</evidence>
<sequence>MKTTAAMPVVRLDDLTLAYRRHPAVHHVTGSFPGGSLTAIVGPNGAGKSTLLKGIMGLLPPSEGRVHLGGVRRRDIAYLPQASELDRSFPVSVTDLVSLGAWREAGIFGRIKGKALDRVFEAIEAVGLGGFEDRIIGTLSGGQLQRALFARVLVQDSRLLLLDEPFTAIDTRTVLDLLAIVRRWHGERRTVIAVLHDMDLVREHFPQTLLIARELVGWGETGDVLRPERLKEARALSETWNEDPQFAAPRGARRAA</sequence>
<dbReference type="PROSITE" id="PS50893">
    <property type="entry name" value="ABC_TRANSPORTER_2"/>
    <property type="match status" value="1"/>
</dbReference>
<evidence type="ECO:0000313" key="9">
    <source>
        <dbReference type="Proteomes" id="UP000588647"/>
    </source>
</evidence>
<evidence type="ECO:0000259" key="7">
    <source>
        <dbReference type="PROSITE" id="PS50893"/>
    </source>
</evidence>
<dbReference type="CDD" id="cd03235">
    <property type="entry name" value="ABC_Metallic_Cations"/>
    <property type="match status" value="1"/>
</dbReference>
<dbReference type="AlphaFoldDB" id="A0A7W6HBR1"/>
<keyword evidence="5" id="KW-0864">Zinc transport</keyword>
<evidence type="ECO:0000256" key="2">
    <source>
        <dbReference type="ARBA" id="ARBA00022448"/>
    </source>
</evidence>
<comment type="similarity">
    <text evidence="1">Belongs to the ABC transporter superfamily.</text>
</comment>
<evidence type="ECO:0000256" key="1">
    <source>
        <dbReference type="ARBA" id="ARBA00005417"/>
    </source>
</evidence>
<dbReference type="InterPro" id="IPR003439">
    <property type="entry name" value="ABC_transporter-like_ATP-bd"/>
</dbReference>
<comment type="caution">
    <text evidence="8">The sequence shown here is derived from an EMBL/GenBank/DDBJ whole genome shotgun (WGS) entry which is preliminary data.</text>
</comment>
<protein>
    <submittedName>
        <fullName evidence="8">Zinc/manganese transport system ATP-binding protein</fullName>
    </submittedName>
</protein>
<dbReference type="GO" id="GO:0005524">
    <property type="term" value="F:ATP binding"/>
    <property type="evidence" value="ECO:0007669"/>
    <property type="project" value="UniProtKB-KW"/>
</dbReference>
<dbReference type="SMART" id="SM00382">
    <property type="entry name" value="AAA"/>
    <property type="match status" value="1"/>
</dbReference>
<feature type="domain" description="ABC transporter" evidence="7">
    <location>
        <begin position="10"/>
        <end position="238"/>
    </location>
</feature>
<dbReference type="RefSeq" id="WP_246367612.1">
    <property type="nucleotide sequence ID" value="NZ_JAAAMM010000001.1"/>
</dbReference>
<organism evidence="8 9">
    <name type="scientific">Aurantimonas endophytica</name>
    <dbReference type="NCBI Taxonomy" id="1522175"/>
    <lineage>
        <taxon>Bacteria</taxon>
        <taxon>Pseudomonadati</taxon>
        <taxon>Pseudomonadota</taxon>
        <taxon>Alphaproteobacteria</taxon>
        <taxon>Hyphomicrobiales</taxon>
        <taxon>Aurantimonadaceae</taxon>
        <taxon>Aurantimonas</taxon>
    </lineage>
</organism>
<dbReference type="InterPro" id="IPR017871">
    <property type="entry name" value="ABC_transporter-like_CS"/>
</dbReference>
<dbReference type="InterPro" id="IPR050153">
    <property type="entry name" value="Metal_Ion_Import_ABC"/>
</dbReference>
<name>A0A7W6HBR1_9HYPH</name>
<dbReference type="Gene3D" id="3.40.50.300">
    <property type="entry name" value="P-loop containing nucleotide triphosphate hydrolases"/>
    <property type="match status" value="1"/>
</dbReference>
<dbReference type="Pfam" id="PF00005">
    <property type="entry name" value="ABC_tran"/>
    <property type="match status" value="1"/>
</dbReference>
<reference evidence="8 9" key="1">
    <citation type="submission" date="2020-08" db="EMBL/GenBank/DDBJ databases">
        <title>Genomic Encyclopedia of Type Strains, Phase IV (KMG-IV): sequencing the most valuable type-strain genomes for metagenomic binning, comparative biology and taxonomic classification.</title>
        <authorList>
            <person name="Goeker M."/>
        </authorList>
    </citation>
    <scope>NUCLEOTIDE SEQUENCE [LARGE SCALE GENOMIC DNA]</scope>
    <source>
        <strain evidence="8 9">DSM 103570</strain>
    </source>
</reference>
<dbReference type="InterPro" id="IPR003593">
    <property type="entry name" value="AAA+_ATPase"/>
</dbReference>
<dbReference type="InterPro" id="IPR027417">
    <property type="entry name" value="P-loop_NTPase"/>
</dbReference>
<dbReference type="PANTHER" id="PTHR42734">
    <property type="entry name" value="METAL TRANSPORT SYSTEM ATP-BINDING PROTEIN TM_0124-RELATED"/>
    <property type="match status" value="1"/>
</dbReference>
<dbReference type="Proteomes" id="UP000588647">
    <property type="component" value="Unassembled WGS sequence"/>
</dbReference>
<evidence type="ECO:0000313" key="8">
    <source>
        <dbReference type="EMBL" id="MBB4002226.1"/>
    </source>
</evidence>
<dbReference type="SUPFAM" id="SSF52540">
    <property type="entry name" value="P-loop containing nucleoside triphosphate hydrolases"/>
    <property type="match status" value="1"/>
</dbReference>
<gene>
    <name evidence="8" type="ORF">GGR03_001273</name>
</gene>
<keyword evidence="4 8" id="KW-0067">ATP-binding</keyword>